<dbReference type="EMBL" id="UIGY01000099">
    <property type="protein sequence ID" value="SUZ10872.1"/>
    <property type="molecule type" value="Genomic_DNA"/>
</dbReference>
<evidence type="ECO:0000256" key="13">
    <source>
        <dbReference type="SAM" id="MobiDB-lite"/>
    </source>
</evidence>
<dbReference type="AlphaFoldDB" id="A0A061HFG8"/>
<gene>
    <name evidence="14" type="ORF">BGT96224_2725</name>
    <name evidence="15" type="ORF">BGT96224V2_LOCUS4019</name>
</gene>
<dbReference type="InterPro" id="IPR002905">
    <property type="entry name" value="Trm1"/>
</dbReference>
<evidence type="ECO:0000256" key="1">
    <source>
        <dbReference type="ARBA" id="ARBA00022555"/>
    </source>
</evidence>
<accession>A0A061HFG8</accession>
<evidence type="ECO:0000256" key="11">
    <source>
        <dbReference type="ARBA" id="ARBA00083299"/>
    </source>
</evidence>
<comment type="catalytic activity">
    <reaction evidence="8">
        <text>guanosine(26) in tRNA + 2 S-adenosyl-L-methionine = N(2)-dimethylguanosine(26) in tRNA + 2 S-adenosyl-L-homocysteine + 2 H(+)</text>
        <dbReference type="Rhea" id="RHEA:43140"/>
        <dbReference type="Rhea" id="RHEA-COMP:10359"/>
        <dbReference type="Rhea" id="RHEA-COMP:10360"/>
        <dbReference type="ChEBI" id="CHEBI:15378"/>
        <dbReference type="ChEBI" id="CHEBI:57856"/>
        <dbReference type="ChEBI" id="CHEBI:59789"/>
        <dbReference type="ChEBI" id="CHEBI:74269"/>
        <dbReference type="ChEBI" id="CHEBI:74513"/>
        <dbReference type="EC" id="2.1.1.216"/>
    </reaction>
</comment>
<proteinExistence type="inferred from homology"/>
<dbReference type="Pfam" id="PF02005">
    <property type="entry name" value="TRM"/>
    <property type="match status" value="2"/>
</dbReference>
<dbReference type="GO" id="GO:0005634">
    <property type="term" value="C:nucleus"/>
    <property type="evidence" value="ECO:0007669"/>
    <property type="project" value="TreeGrafter"/>
</dbReference>
<evidence type="ECO:0000256" key="12">
    <source>
        <dbReference type="PROSITE-ProRule" id="PRU00958"/>
    </source>
</evidence>
<dbReference type="EC" id="2.1.1.216" evidence="7"/>
<evidence type="ECO:0000313" key="14">
    <source>
        <dbReference type="EMBL" id="EPQ64366.1"/>
    </source>
</evidence>
<dbReference type="PANTHER" id="PTHR10631">
    <property type="entry name" value="N 2 ,N 2 -DIMETHYLGUANOSINE TRNA METHYLTRANSFERASE"/>
    <property type="match status" value="1"/>
</dbReference>
<name>A0A061HFG8_BLUGR</name>
<dbReference type="Proteomes" id="UP000053110">
    <property type="component" value="Unassembled WGS sequence"/>
</dbReference>
<keyword evidence="3 12" id="KW-0808">Transferase</keyword>
<evidence type="ECO:0000313" key="15">
    <source>
        <dbReference type="EMBL" id="SUZ10872.1"/>
    </source>
</evidence>
<keyword evidence="4 12" id="KW-0949">S-adenosyl-L-methionine</keyword>
<dbReference type="HOGENOM" id="CLU_010862_2_0_1"/>
<dbReference type="PANTHER" id="PTHR10631:SF3">
    <property type="entry name" value="TRNA (GUANINE(26)-N(2))-DIMETHYLTRANSFERASE"/>
    <property type="match status" value="1"/>
</dbReference>
<dbReference type="OrthoDB" id="6349953at2759"/>
<feature type="region of interest" description="Disordered" evidence="13">
    <location>
        <begin position="694"/>
        <end position="727"/>
    </location>
</feature>
<reference evidence="14" key="2">
    <citation type="submission" date="2013-01" db="EMBL/GenBank/DDBJ databases">
        <title>The wheat powdery mildew genome reveals unique evolution of an obligate biotroph.</title>
        <authorList>
            <person name="Oberhaensli S."/>
            <person name="Wicker T."/>
            <person name="Keller B."/>
        </authorList>
    </citation>
    <scope>NUCLEOTIDE SEQUENCE</scope>
    <source>
        <strain evidence="14">96224</strain>
    </source>
</reference>
<dbReference type="FunFam" id="3.30.56.70:FF:000001">
    <property type="entry name" value="tRNA (guanine(26)-N(2))-dimethyltransferase"/>
    <property type="match status" value="1"/>
</dbReference>
<feature type="compositionally biased region" description="Basic and acidic residues" evidence="13">
    <location>
        <begin position="717"/>
        <end position="727"/>
    </location>
</feature>
<dbReference type="PROSITE" id="PS51626">
    <property type="entry name" value="SAM_MT_TRM1"/>
    <property type="match status" value="1"/>
</dbReference>
<organism evidence="15">
    <name type="scientific">Blumeria graminis f. sp. tritici 96224</name>
    <dbReference type="NCBI Taxonomy" id="1268274"/>
    <lineage>
        <taxon>Eukaryota</taxon>
        <taxon>Fungi</taxon>
        <taxon>Dikarya</taxon>
        <taxon>Ascomycota</taxon>
        <taxon>Pezizomycotina</taxon>
        <taxon>Leotiomycetes</taxon>
        <taxon>Erysiphales</taxon>
        <taxon>Erysiphaceae</taxon>
        <taxon>Blumeria</taxon>
    </lineage>
</organism>
<dbReference type="GO" id="GO:0002940">
    <property type="term" value="P:tRNA N2-guanine methylation"/>
    <property type="evidence" value="ECO:0007669"/>
    <property type="project" value="TreeGrafter"/>
</dbReference>
<evidence type="ECO:0000256" key="4">
    <source>
        <dbReference type="ARBA" id="ARBA00022691"/>
    </source>
</evidence>
<dbReference type="Gene3D" id="3.40.50.150">
    <property type="entry name" value="Vaccinia Virus protein VP39"/>
    <property type="match status" value="1"/>
</dbReference>
<evidence type="ECO:0000256" key="10">
    <source>
        <dbReference type="ARBA" id="ARBA00082896"/>
    </source>
</evidence>
<comment type="similarity">
    <text evidence="12">Belongs to the class I-like SAM-binding methyltransferase superfamily. Trm1 family.</text>
</comment>
<keyword evidence="6 12" id="KW-0694">RNA-binding</keyword>
<feature type="region of interest" description="Disordered" evidence="13">
    <location>
        <begin position="113"/>
        <end position="196"/>
    </location>
</feature>
<dbReference type="SUPFAM" id="SSF53335">
    <property type="entry name" value="S-adenosyl-L-methionine-dependent methyltransferases"/>
    <property type="match status" value="1"/>
</dbReference>
<dbReference type="FunFam" id="3.40.50.150:FF:000051">
    <property type="entry name" value="tRNA (guanine(26)-N(2))-dimethyltransferase"/>
    <property type="match status" value="1"/>
</dbReference>
<evidence type="ECO:0000256" key="5">
    <source>
        <dbReference type="ARBA" id="ARBA00022694"/>
    </source>
</evidence>
<dbReference type="InterPro" id="IPR042296">
    <property type="entry name" value="tRNA_met_Trm1_C"/>
</dbReference>
<evidence type="ECO:0000256" key="3">
    <source>
        <dbReference type="ARBA" id="ARBA00022679"/>
    </source>
</evidence>
<evidence type="ECO:0000313" key="16">
    <source>
        <dbReference type="Proteomes" id="UP000053110"/>
    </source>
</evidence>
<evidence type="ECO:0000256" key="2">
    <source>
        <dbReference type="ARBA" id="ARBA00022603"/>
    </source>
</evidence>
<dbReference type="GO" id="GO:0160104">
    <property type="term" value="F:tRNA (guanine(26)-N2)-dimethyltransferase activity"/>
    <property type="evidence" value="ECO:0007669"/>
    <property type="project" value="UniProtKB-EC"/>
</dbReference>
<evidence type="ECO:0000256" key="6">
    <source>
        <dbReference type="ARBA" id="ARBA00022884"/>
    </source>
</evidence>
<evidence type="ECO:0000256" key="9">
    <source>
        <dbReference type="ARBA" id="ARBA00077143"/>
    </source>
</evidence>
<protein>
    <recommendedName>
        <fullName evidence="7">tRNA (guanine(26)-N(2))-dimethyltransferase</fullName>
        <ecNumber evidence="7">2.1.1.216</ecNumber>
    </recommendedName>
    <alternativeName>
        <fullName evidence="10">tRNA 2,2-dimethylguanosine-26 methyltransferase</fullName>
    </alternativeName>
    <alternativeName>
        <fullName evidence="9">tRNA(guanine-26,N(2)-N(2)) methyltransferase</fullName>
    </alternativeName>
    <alternativeName>
        <fullName evidence="11">tRNA(m(2,2)G26)dimethyltransferase</fullName>
    </alternativeName>
</protein>
<sequence>MKLTKVSFLKIKSLPTVRSKVPAIYRVFSSSVMDITATPAVGQHINHEGKQYTTIKEGMAYILIPAEASKVPQQTPKGENQSQDVFYNPIQQFNRDLSVLAIKAHGEYMLEQWEKGKKRKEPTDRRNGKDRKRKRNQGSMDVEASRKTSRVDATSACEEKIVQEMKTEEKVEELPSTRNEPNEEAKNLPDPEDIPKTVIEPAETTNINDEESQNTKVEAQKLDKAARPSFTILDALSATGLRALRYAQEIPFTTSVTANDLLSSATRQIKINIHHNKLETKINTLTGNAIAHMYSLIDAPMISSGPAKPAKYSVIDLDPYGTAAPFLDAAIQAVQDGGLLCVTCTDAAVWASNGWPEKCFALYGGMPLKGPLSHEAGLRLILHAIATSAARYALSITPLLSLSIDFYARVFVRVRKSPLNVKFLAGKTMMVYNCDTGCGAWTTQLLGRNRYSTTKKGNEMWKHGLEQGPSAKETCAECGFKTHIGGPMYAGHLHDPEFIQRIIDNLETLDADIYQTIPRIRGMLTVALEECLLPITPAETSMTNVGQKDMTPIPPDSQALINGPAVIDPSPFLFMLPTLSKVVHTVTPHENAFRGALRHLGYRVTRSHTKGGCIKTDAPWSVIWRIMRAWVEEKSPIKDGSVRENTAGWKILGLGMNPEEREKRGVECGLGNDQSSDSLIQVVFDEKLGSEKDRNKLVRYQRNPRENWGPMARAKAKPKEKTPTESS</sequence>
<dbReference type="EMBL" id="KE375068">
    <property type="protein sequence ID" value="EPQ64366.1"/>
    <property type="molecule type" value="Genomic_DNA"/>
</dbReference>
<feature type="compositionally biased region" description="Basic and acidic residues" evidence="13">
    <location>
        <begin position="157"/>
        <end position="195"/>
    </location>
</feature>
<keyword evidence="2 12" id="KW-0489">Methyltransferase</keyword>
<dbReference type="GO" id="GO:0000049">
    <property type="term" value="F:tRNA binding"/>
    <property type="evidence" value="ECO:0007669"/>
    <property type="project" value="UniProtKB-UniRule"/>
</dbReference>
<reference evidence="16" key="1">
    <citation type="journal article" date="2013" name="Nat. Genet.">
        <title>The wheat powdery mildew genome shows the unique evolution of an obligate biotroph.</title>
        <authorList>
            <person name="Wicker T."/>
            <person name="Oberhaensli S."/>
            <person name="Parlange F."/>
            <person name="Buchmann J.P."/>
            <person name="Shatalina M."/>
            <person name="Roffler S."/>
            <person name="Ben-David R."/>
            <person name="Dolezel J."/>
            <person name="Simkova H."/>
            <person name="Schulze-Lefert P."/>
            <person name="Spanu P.D."/>
            <person name="Bruggmann R."/>
            <person name="Amselem J."/>
            <person name="Quesneville H."/>
            <person name="Ver Loren van Themaat E."/>
            <person name="Paape T."/>
            <person name="Shimizu K.K."/>
            <person name="Keller B."/>
        </authorList>
    </citation>
    <scope>NUCLEOTIDE SEQUENCE [LARGE SCALE GENOMIC DNA]</scope>
    <source>
        <strain evidence="16">96224</strain>
    </source>
</reference>
<evidence type="ECO:0000256" key="7">
    <source>
        <dbReference type="ARBA" id="ARBA00039099"/>
    </source>
</evidence>
<dbReference type="Gene3D" id="3.30.56.70">
    <property type="entry name" value="N2,N2-dimethylguanosine tRNA methyltransferase, C-terminal domain"/>
    <property type="match status" value="1"/>
</dbReference>
<dbReference type="InterPro" id="IPR029063">
    <property type="entry name" value="SAM-dependent_MTases_sf"/>
</dbReference>
<reference evidence="15" key="3">
    <citation type="submission" date="2018-07" db="EMBL/GenBank/DDBJ databases">
        <authorList>
            <person name="Quirk P.G."/>
            <person name="Krulwich T.A."/>
        </authorList>
    </citation>
    <scope>NUCLEOTIDE SEQUENCE</scope>
    <source>
        <strain evidence="15">96224</strain>
    </source>
</reference>
<keyword evidence="1 12" id="KW-0820">tRNA-binding</keyword>
<feature type="compositionally biased region" description="Basic and acidic residues" evidence="13">
    <location>
        <begin position="113"/>
        <end position="127"/>
    </location>
</feature>
<evidence type="ECO:0000256" key="8">
    <source>
        <dbReference type="ARBA" id="ARBA00051897"/>
    </source>
</evidence>
<keyword evidence="5 12" id="KW-0819">tRNA processing</keyword>